<proteinExistence type="predicted"/>
<dbReference type="EMBL" id="KL142405">
    <property type="protein sequence ID" value="KDR68946.1"/>
    <property type="molecule type" value="Genomic_DNA"/>
</dbReference>
<evidence type="ECO:0000313" key="2">
    <source>
        <dbReference type="Proteomes" id="UP000027222"/>
    </source>
</evidence>
<keyword evidence="2" id="KW-1185">Reference proteome</keyword>
<accession>A0A067SDK5</accession>
<evidence type="ECO:0000313" key="1">
    <source>
        <dbReference type="EMBL" id="KDR68946.1"/>
    </source>
</evidence>
<dbReference type="AlphaFoldDB" id="A0A067SDK5"/>
<name>A0A067SDK5_GALM3</name>
<gene>
    <name evidence="1" type="ORF">GALMADRAFT_1353413</name>
</gene>
<sequence>MTTNGFTSTSQQPGFGYVILQHTQAATFTPLGSYFSISYLPNSLPGDIEDLQMCLWLGPVVLLIWPGRGILSLAALSVAHPSRMVTLGRDTGSFVNSDAPNEVARELLMINPDPCLLFIRWSNPITLVEVEARDLSFVTLSLKVVTGCMEYLQARGIRGDVVESPALADWFAITSKEFEDAGREKFLFDPSVLIVGIISHLGLTLEGVNKFDINREGFLFIPLVFIRDWSKSMMDRLMGPERDATVSTWISVSVPIRVPIPLWILIFDGDQTAARILSAPFDVGSHHLTSSTIPREILDVFGIEHKVKWGNTNSTYLGYCKVQITQQTRITQITYLRYFEKLFQAVHIFDRKLVKELDCEFKKSVIDDELEGSGRVLTIWLVDGIRARSSAIISELARDEADLLRSFFRLTLRMSMTALKFGTQYLSTSGRTARESACEESEIVLTAAAGGHQAPGDLSVTSARLASGAKAKCENETFIEKRLRENDELGKSGGNAYFSKKQLTLTMSLRDNGLCEEGRYRCMLFSAFAGLTNLTKTSISRQKIVETAVRSAFDLSRPLLDNLTKTGFSRQKIVETAVRMIFDIAIQRRHPQTMSTTREVELELSWVLPRVTGGDQERMDETAGYIPNYIMNILK</sequence>
<dbReference type="HOGENOM" id="CLU_430853_0_0_1"/>
<reference evidence="2" key="1">
    <citation type="journal article" date="2014" name="Proc. Natl. Acad. Sci. U.S.A.">
        <title>Extensive sampling of basidiomycete genomes demonstrates inadequacy of the white-rot/brown-rot paradigm for wood decay fungi.</title>
        <authorList>
            <person name="Riley R."/>
            <person name="Salamov A.A."/>
            <person name="Brown D.W."/>
            <person name="Nagy L.G."/>
            <person name="Floudas D."/>
            <person name="Held B.W."/>
            <person name="Levasseur A."/>
            <person name="Lombard V."/>
            <person name="Morin E."/>
            <person name="Otillar R."/>
            <person name="Lindquist E.A."/>
            <person name="Sun H."/>
            <person name="LaButti K.M."/>
            <person name="Schmutz J."/>
            <person name="Jabbour D."/>
            <person name="Luo H."/>
            <person name="Baker S.E."/>
            <person name="Pisabarro A.G."/>
            <person name="Walton J.D."/>
            <person name="Blanchette R.A."/>
            <person name="Henrissat B."/>
            <person name="Martin F."/>
            <person name="Cullen D."/>
            <person name="Hibbett D.S."/>
            <person name="Grigoriev I.V."/>
        </authorList>
    </citation>
    <scope>NUCLEOTIDE SEQUENCE [LARGE SCALE GENOMIC DNA]</scope>
    <source>
        <strain evidence="2">CBS 339.88</strain>
    </source>
</reference>
<dbReference type="Proteomes" id="UP000027222">
    <property type="component" value="Unassembled WGS sequence"/>
</dbReference>
<dbReference type="OrthoDB" id="3121373at2759"/>
<organism evidence="1 2">
    <name type="scientific">Galerina marginata (strain CBS 339.88)</name>
    <dbReference type="NCBI Taxonomy" id="685588"/>
    <lineage>
        <taxon>Eukaryota</taxon>
        <taxon>Fungi</taxon>
        <taxon>Dikarya</taxon>
        <taxon>Basidiomycota</taxon>
        <taxon>Agaricomycotina</taxon>
        <taxon>Agaricomycetes</taxon>
        <taxon>Agaricomycetidae</taxon>
        <taxon>Agaricales</taxon>
        <taxon>Agaricineae</taxon>
        <taxon>Strophariaceae</taxon>
        <taxon>Galerina</taxon>
    </lineage>
</organism>
<protein>
    <submittedName>
        <fullName evidence="1">Uncharacterized protein</fullName>
    </submittedName>
</protein>